<organism evidence="1 2">
    <name type="scientific">Cylindrotheca closterium</name>
    <dbReference type="NCBI Taxonomy" id="2856"/>
    <lineage>
        <taxon>Eukaryota</taxon>
        <taxon>Sar</taxon>
        <taxon>Stramenopiles</taxon>
        <taxon>Ochrophyta</taxon>
        <taxon>Bacillariophyta</taxon>
        <taxon>Bacillariophyceae</taxon>
        <taxon>Bacillariophycidae</taxon>
        <taxon>Bacillariales</taxon>
        <taxon>Bacillariaceae</taxon>
        <taxon>Cylindrotheca</taxon>
    </lineage>
</organism>
<gene>
    <name evidence="1" type="ORF">CYCCA115_LOCUS23380</name>
</gene>
<sequence>MDQGQDYLLGRLVNQAKEAIAKACIQIPLPPMDDHHDVIDDDDDDESGNEFREVTPIIVASDFDETYELSVCPETGRQIIEYLDLSEFEIRFTPEELFEFDTMLQSLHFSRCHALAKVSPSIRKLKGLTQLDLPRCTSLTQLPDEIFVSLTQLSRLTLTHCSNLQDLPRDWSGMRNLTSLYLEGCTSLKEIPNALWDECHNLVYLGLARLKCINPCLPDGIRNLTELKALNVRGCPYLKYFTNNDNDNDDSKDNALAPLTRLHSIFASNTPISKLPPLSVLAGFPRLKVLDLKNSPNIPLAFQDEQKFDSMGMIRLLDRTRLQAGTLELVLWKTWGWSIDPDERAENRLSIVGMDAVIQSVVPFLCGEDGPELLTFCCKK</sequence>
<comment type="caution">
    <text evidence="1">The sequence shown here is derived from an EMBL/GenBank/DDBJ whole genome shotgun (WGS) entry which is preliminary data.</text>
</comment>
<dbReference type="PANTHER" id="PTHR45752:SF187">
    <property type="entry name" value="LEUCINE-RICH REPEAT AND IQ DOMAIN-CONTAINING PROTEIN 4"/>
    <property type="match status" value="1"/>
</dbReference>
<accession>A0AAD2GBD9</accession>
<dbReference type="InterPro" id="IPR001611">
    <property type="entry name" value="Leu-rich_rpt"/>
</dbReference>
<dbReference type="Proteomes" id="UP001295423">
    <property type="component" value="Unassembled WGS sequence"/>
</dbReference>
<protein>
    <submittedName>
        <fullName evidence="1">Uncharacterized protein</fullName>
    </submittedName>
</protein>
<proteinExistence type="predicted"/>
<dbReference type="InterPro" id="IPR032675">
    <property type="entry name" value="LRR_dom_sf"/>
</dbReference>
<dbReference type="InterPro" id="IPR050715">
    <property type="entry name" value="LRR-SigEffector_domain"/>
</dbReference>
<dbReference type="Gene3D" id="3.80.10.10">
    <property type="entry name" value="Ribonuclease Inhibitor"/>
    <property type="match status" value="2"/>
</dbReference>
<dbReference type="AlphaFoldDB" id="A0AAD2GBD9"/>
<evidence type="ECO:0000313" key="2">
    <source>
        <dbReference type="Proteomes" id="UP001295423"/>
    </source>
</evidence>
<dbReference type="EMBL" id="CAKOGP040002402">
    <property type="protein sequence ID" value="CAJ1968742.1"/>
    <property type="molecule type" value="Genomic_DNA"/>
</dbReference>
<dbReference type="PANTHER" id="PTHR45752">
    <property type="entry name" value="LEUCINE-RICH REPEAT-CONTAINING"/>
    <property type="match status" value="1"/>
</dbReference>
<dbReference type="Pfam" id="PF13855">
    <property type="entry name" value="LRR_8"/>
    <property type="match status" value="1"/>
</dbReference>
<evidence type="ECO:0000313" key="1">
    <source>
        <dbReference type="EMBL" id="CAJ1968742.1"/>
    </source>
</evidence>
<dbReference type="SUPFAM" id="SSF52058">
    <property type="entry name" value="L domain-like"/>
    <property type="match status" value="1"/>
</dbReference>
<reference evidence="1" key="1">
    <citation type="submission" date="2023-08" db="EMBL/GenBank/DDBJ databases">
        <authorList>
            <person name="Audoor S."/>
            <person name="Bilcke G."/>
        </authorList>
    </citation>
    <scope>NUCLEOTIDE SEQUENCE</scope>
</reference>
<name>A0AAD2GBD9_9STRA</name>
<keyword evidence="2" id="KW-1185">Reference proteome</keyword>